<reference evidence="1 2" key="1">
    <citation type="submission" date="2020-04" db="EMBL/GenBank/DDBJ databases">
        <title>Paenibacillus algicola sp. nov., a novel marine bacterium producing alginate lyase.</title>
        <authorList>
            <person name="Huang H."/>
        </authorList>
    </citation>
    <scope>NUCLEOTIDE SEQUENCE [LARGE SCALE GENOMIC DNA]</scope>
    <source>
        <strain evidence="1 2">L7-75</strain>
    </source>
</reference>
<dbReference type="SUPFAM" id="SSF56059">
    <property type="entry name" value="Glutathione synthetase ATP-binding domain-like"/>
    <property type="match status" value="1"/>
</dbReference>
<name>A0A848M9A1_PAELE</name>
<dbReference type="Gene3D" id="3.30.470.20">
    <property type="entry name" value="ATP-grasp fold, B domain"/>
    <property type="match status" value="1"/>
</dbReference>
<sequence length="262" mass="30754">MDITLANKPLGGKMNKTTLMRGNRMLASHIPQTRRLKRSVFYNMLHRYGMVYVKPDRGSQGKGVIRVERLRRGYRYQYGTGVHTFRNFNRLYRSLSRYFSLRPYLVQRGIHVLRYNGRPFDFRVMIQRNPSRRWECTGTFGRLAHPRKAVTNGSQGGTIYAPSVLLRPFAGRRWTPRLLRNMNRMAHVTAARLSARKSSLNELGLDICFDRRLKPWILEVNTVPDPKPFMLLSNRRIIRKIVAYGRAYGRHYNLKVTKARRA</sequence>
<accession>A0A848M9A1</accession>
<dbReference type="AlphaFoldDB" id="A0A848M9A1"/>
<evidence type="ECO:0000313" key="1">
    <source>
        <dbReference type="EMBL" id="NMO96074.1"/>
    </source>
</evidence>
<dbReference type="EMBL" id="JABBPN010000007">
    <property type="protein sequence ID" value="NMO96074.1"/>
    <property type="molecule type" value="Genomic_DNA"/>
</dbReference>
<proteinExistence type="predicted"/>
<keyword evidence="2" id="KW-1185">Reference proteome</keyword>
<dbReference type="Pfam" id="PF14398">
    <property type="entry name" value="ATPgrasp_YheCD"/>
    <property type="match status" value="1"/>
</dbReference>
<protein>
    <submittedName>
        <fullName evidence="1">YheC/YheD family protein</fullName>
    </submittedName>
</protein>
<organism evidence="1 2">
    <name type="scientific">Paenibacillus lemnae</name>
    <dbReference type="NCBI Taxonomy" id="1330551"/>
    <lineage>
        <taxon>Bacteria</taxon>
        <taxon>Bacillati</taxon>
        <taxon>Bacillota</taxon>
        <taxon>Bacilli</taxon>
        <taxon>Bacillales</taxon>
        <taxon>Paenibacillaceae</taxon>
        <taxon>Paenibacillus</taxon>
    </lineage>
</organism>
<evidence type="ECO:0000313" key="2">
    <source>
        <dbReference type="Proteomes" id="UP000565468"/>
    </source>
</evidence>
<dbReference type="Proteomes" id="UP000565468">
    <property type="component" value="Unassembled WGS sequence"/>
</dbReference>
<dbReference type="InterPro" id="IPR026838">
    <property type="entry name" value="YheC/D"/>
</dbReference>
<comment type="caution">
    <text evidence="1">The sequence shown here is derived from an EMBL/GenBank/DDBJ whole genome shotgun (WGS) entry which is preliminary data.</text>
</comment>
<gene>
    <name evidence="1" type="ORF">HII30_09860</name>
</gene>